<evidence type="ECO:0000313" key="2">
    <source>
        <dbReference type="Proteomes" id="UP000683417"/>
    </source>
</evidence>
<dbReference type="Proteomes" id="UP000683417">
    <property type="component" value="Unassembled WGS sequence"/>
</dbReference>
<dbReference type="AlphaFoldDB" id="A0A9W4D5X5"/>
<accession>A0A9W4D5X5</accession>
<dbReference type="EMBL" id="CAJHIT010000008">
    <property type="protein sequence ID" value="CAD6504447.1"/>
    <property type="molecule type" value="Genomic_DNA"/>
</dbReference>
<proteinExistence type="predicted"/>
<organism evidence="1 2">
    <name type="scientific">Blumeria graminis f. sp. triticale</name>
    <dbReference type="NCBI Taxonomy" id="1689686"/>
    <lineage>
        <taxon>Eukaryota</taxon>
        <taxon>Fungi</taxon>
        <taxon>Dikarya</taxon>
        <taxon>Ascomycota</taxon>
        <taxon>Pezizomycotina</taxon>
        <taxon>Leotiomycetes</taxon>
        <taxon>Erysiphales</taxon>
        <taxon>Erysiphaceae</taxon>
        <taxon>Blumeria</taxon>
    </lineage>
</organism>
<reference evidence="1" key="1">
    <citation type="submission" date="2020-10" db="EMBL/GenBank/DDBJ databases">
        <authorList>
            <person name="Muller C M."/>
        </authorList>
    </citation>
    <scope>NUCLEOTIDE SEQUENCE</scope>
    <source>
        <strain evidence="1">THUN-12</strain>
    </source>
</reference>
<evidence type="ECO:0000313" key="1">
    <source>
        <dbReference type="EMBL" id="CAD6504447.1"/>
    </source>
</evidence>
<sequence length="274" mass="31735">MLYCIYAISSYLGMMDNNGLFNFNFVTNGDQPQLYYYGERGIWTSGNPQLKQALRELSYSQFNSKDPGVSWGKFCASTEEQLLVAHQLIDAEVSRQRSIHGSMSLDMNVMYRNCVNELQTVKKKNPYISISRVMNGEWPSCTVKLLLRYIDSENLEILAPTHRRRRIMTNKPAVIGDRCVTSEELLDSSRPVLSLRLKNRRIHLVHVSGYLKVLEKSRPGKYYQLAPSLGHESTSYLFKMFEAAEREIYVRRSPSLQRIKIPLPESRSFQRKTF</sequence>
<gene>
    <name evidence="1" type="ORF">BGTH12_LOCUS5805</name>
</gene>
<comment type="caution">
    <text evidence="1">The sequence shown here is derived from an EMBL/GenBank/DDBJ whole genome shotgun (WGS) entry which is preliminary data.</text>
</comment>
<protein>
    <submittedName>
        <fullName evidence="1">BgTH12-06177</fullName>
    </submittedName>
</protein>
<name>A0A9W4D5X5_BLUGR</name>